<gene>
    <name evidence="1" type="ORF">NXW97_11150</name>
</gene>
<dbReference type="AlphaFoldDB" id="A0AAW5NUY8"/>
<protein>
    <submittedName>
        <fullName evidence="1">Uncharacterized protein</fullName>
    </submittedName>
</protein>
<organism evidence="1 2">
    <name type="scientific">Bacteroides faecis</name>
    <dbReference type="NCBI Taxonomy" id="674529"/>
    <lineage>
        <taxon>Bacteria</taxon>
        <taxon>Pseudomonadati</taxon>
        <taxon>Bacteroidota</taxon>
        <taxon>Bacteroidia</taxon>
        <taxon>Bacteroidales</taxon>
        <taxon>Bacteroidaceae</taxon>
        <taxon>Bacteroides</taxon>
    </lineage>
</organism>
<evidence type="ECO:0000313" key="2">
    <source>
        <dbReference type="Proteomes" id="UP001204548"/>
    </source>
</evidence>
<name>A0AAW5NUY8_9BACE</name>
<evidence type="ECO:0000313" key="1">
    <source>
        <dbReference type="EMBL" id="MCS2792557.1"/>
    </source>
</evidence>
<comment type="caution">
    <text evidence="1">The sequence shown here is derived from an EMBL/GenBank/DDBJ whole genome shotgun (WGS) entry which is preliminary data.</text>
</comment>
<dbReference type="Proteomes" id="UP001204548">
    <property type="component" value="Unassembled WGS sequence"/>
</dbReference>
<dbReference type="RefSeq" id="WP_010537248.1">
    <property type="nucleotide sequence ID" value="NZ_CAJTBQ010000052.1"/>
</dbReference>
<sequence>MKTKKQTFNGSELAMLFQAFAKKLFIRPQKGDIFSVSTHSVDNDCDFYFRLDYYELLKKDFQEAYTQGKFVQSNANQEWVNLMEKVQSAQDTFLEDSSSLEDYYESVNRFWK</sequence>
<proteinExistence type="predicted"/>
<accession>A0AAW5NUY8</accession>
<reference evidence="1" key="1">
    <citation type="submission" date="2022-08" db="EMBL/GenBank/DDBJ databases">
        <title>Genome Sequencing of Bacteroides fragilis Group Isolates with Nanopore Technology.</title>
        <authorList>
            <person name="Tisza M.J."/>
            <person name="Smith D."/>
            <person name="Dekker J.P."/>
        </authorList>
    </citation>
    <scope>NUCLEOTIDE SEQUENCE</scope>
    <source>
        <strain evidence="1">BFG-351</strain>
    </source>
</reference>
<dbReference type="EMBL" id="JANUTS010000001">
    <property type="protein sequence ID" value="MCS2792557.1"/>
    <property type="molecule type" value="Genomic_DNA"/>
</dbReference>